<gene>
    <name evidence="4" type="ORF">QGN17_05895</name>
</gene>
<feature type="domain" description="Response regulatory" evidence="3">
    <location>
        <begin position="11"/>
        <end position="124"/>
    </location>
</feature>
<evidence type="ECO:0000313" key="5">
    <source>
        <dbReference type="Proteomes" id="UP001160625"/>
    </source>
</evidence>
<sequence length="126" mass="14056">MGQVITIAQHTVLVVDDEPIIRFELVDMLEEHGFQVLDAEDADEAIRIMESHPEIGAVVTDVQMPGSMNGIKLVHYIRNRWPPAALFVVSAQKLANDALLPDRTSFYGKPLDSRRLVRDLHAALDA</sequence>
<dbReference type="Pfam" id="PF00072">
    <property type="entry name" value="Response_reg"/>
    <property type="match status" value="1"/>
</dbReference>
<dbReference type="InterPro" id="IPR001789">
    <property type="entry name" value="Sig_transdc_resp-reg_receiver"/>
</dbReference>
<evidence type="ECO:0000256" key="1">
    <source>
        <dbReference type="ARBA" id="ARBA00022553"/>
    </source>
</evidence>
<keyword evidence="5" id="KW-1185">Reference proteome</keyword>
<dbReference type="RefSeq" id="WP_281043570.1">
    <property type="nucleotide sequence ID" value="NZ_JARYGZ010000001.1"/>
</dbReference>
<reference evidence="4" key="1">
    <citation type="submission" date="2023-04" db="EMBL/GenBank/DDBJ databases">
        <title>Sphingomonas sp. MAHUQ-71 isolated from rice field.</title>
        <authorList>
            <person name="Huq M.A."/>
        </authorList>
    </citation>
    <scope>NUCLEOTIDE SEQUENCE</scope>
    <source>
        <strain evidence="4">MAHUQ-71</strain>
    </source>
</reference>
<evidence type="ECO:0000259" key="3">
    <source>
        <dbReference type="PROSITE" id="PS50110"/>
    </source>
</evidence>
<evidence type="ECO:0000313" key="4">
    <source>
        <dbReference type="EMBL" id="MDH7638256.1"/>
    </source>
</evidence>
<keyword evidence="1 2" id="KW-0597">Phosphoprotein</keyword>
<dbReference type="PANTHER" id="PTHR44591:SF3">
    <property type="entry name" value="RESPONSE REGULATORY DOMAIN-CONTAINING PROTEIN"/>
    <property type="match status" value="1"/>
</dbReference>
<dbReference type="InterPro" id="IPR050595">
    <property type="entry name" value="Bact_response_regulator"/>
</dbReference>
<dbReference type="PROSITE" id="PS50110">
    <property type="entry name" value="RESPONSE_REGULATORY"/>
    <property type="match status" value="1"/>
</dbReference>
<proteinExistence type="predicted"/>
<organism evidence="4 5">
    <name type="scientific">Sphingomonas oryzagri</name>
    <dbReference type="NCBI Taxonomy" id="3042314"/>
    <lineage>
        <taxon>Bacteria</taxon>
        <taxon>Pseudomonadati</taxon>
        <taxon>Pseudomonadota</taxon>
        <taxon>Alphaproteobacteria</taxon>
        <taxon>Sphingomonadales</taxon>
        <taxon>Sphingomonadaceae</taxon>
        <taxon>Sphingomonas</taxon>
    </lineage>
</organism>
<dbReference type="Proteomes" id="UP001160625">
    <property type="component" value="Unassembled WGS sequence"/>
</dbReference>
<protein>
    <submittedName>
        <fullName evidence="4">Response regulator</fullName>
    </submittedName>
</protein>
<dbReference type="SUPFAM" id="SSF52172">
    <property type="entry name" value="CheY-like"/>
    <property type="match status" value="1"/>
</dbReference>
<name>A0ABT6N1K1_9SPHN</name>
<accession>A0ABT6N1K1</accession>
<dbReference type="PANTHER" id="PTHR44591">
    <property type="entry name" value="STRESS RESPONSE REGULATOR PROTEIN 1"/>
    <property type="match status" value="1"/>
</dbReference>
<evidence type="ECO:0000256" key="2">
    <source>
        <dbReference type="PROSITE-ProRule" id="PRU00169"/>
    </source>
</evidence>
<dbReference type="SMART" id="SM00448">
    <property type="entry name" value="REC"/>
    <property type="match status" value="1"/>
</dbReference>
<dbReference type="EMBL" id="JARYGZ010000001">
    <property type="protein sequence ID" value="MDH7638256.1"/>
    <property type="molecule type" value="Genomic_DNA"/>
</dbReference>
<dbReference type="Gene3D" id="3.40.50.2300">
    <property type="match status" value="1"/>
</dbReference>
<comment type="caution">
    <text evidence="4">The sequence shown here is derived from an EMBL/GenBank/DDBJ whole genome shotgun (WGS) entry which is preliminary data.</text>
</comment>
<feature type="modified residue" description="4-aspartylphosphate" evidence="2">
    <location>
        <position position="61"/>
    </location>
</feature>
<dbReference type="InterPro" id="IPR011006">
    <property type="entry name" value="CheY-like_superfamily"/>
</dbReference>